<organism evidence="1">
    <name type="scientific">Marseillevirus sp</name>
    <dbReference type="NCBI Taxonomy" id="2809551"/>
    <lineage>
        <taxon>Viruses</taxon>
        <taxon>Varidnaviria</taxon>
        <taxon>Bamfordvirae</taxon>
        <taxon>Nucleocytoviricota</taxon>
        <taxon>Megaviricetes</taxon>
        <taxon>Pimascovirales</taxon>
        <taxon>Pimascovirales incertae sedis</taxon>
        <taxon>Marseilleviridae</taxon>
        <taxon>Marseillevirus</taxon>
    </lineage>
</organism>
<sequence length="37" mass="4182">MKDAFFDEFSEGASCILLKLLPMVIFPINNVLCFPAF</sequence>
<protein>
    <submittedName>
        <fullName evidence="1">Uncharacterized protein</fullName>
    </submittedName>
</protein>
<reference evidence="1" key="1">
    <citation type="submission" date="2023-07" db="EMBL/GenBank/DDBJ databases">
        <authorList>
            <person name="Xia Y."/>
        </authorList>
    </citation>
    <scope>NUCLEOTIDE SEQUENCE</scope>
    <source>
        <strain evidence="1">F</strain>
    </source>
</reference>
<name>A0AA96ENY8_9VIRU</name>
<dbReference type="EMBL" id="OR343188">
    <property type="protein sequence ID" value="WNL49526.1"/>
    <property type="molecule type" value="Genomic_DNA"/>
</dbReference>
<proteinExistence type="predicted"/>
<gene>
    <name evidence="1" type="ORF">MarFTMF_010</name>
</gene>
<evidence type="ECO:0000313" key="1">
    <source>
        <dbReference type="EMBL" id="WNL49526.1"/>
    </source>
</evidence>
<accession>A0AA96ENY8</accession>